<evidence type="ECO:0000313" key="6">
    <source>
        <dbReference type="EMBL" id="AHK22523.1"/>
    </source>
</evidence>
<dbReference type="GO" id="GO:0003979">
    <property type="term" value="F:UDP-glucose 6-dehydrogenase activity"/>
    <property type="evidence" value="ECO:0007669"/>
    <property type="project" value="UniProtKB-EC"/>
</dbReference>
<dbReference type="Proteomes" id="UP000019450">
    <property type="component" value="Chromosome"/>
</dbReference>
<dbReference type="GO" id="GO:0000271">
    <property type="term" value="P:polysaccharide biosynthetic process"/>
    <property type="evidence" value="ECO:0007669"/>
    <property type="project" value="InterPro"/>
</dbReference>
<dbReference type="InterPro" id="IPR017476">
    <property type="entry name" value="UDP-Glc/GDP-Man"/>
</dbReference>
<dbReference type="Pfam" id="PF03720">
    <property type="entry name" value="UDPG_MGDP_dh_C"/>
    <property type="match status" value="1"/>
</dbReference>
<name>W8GG19_9MOLU</name>
<dbReference type="EMBL" id="CP006932">
    <property type="protein sequence ID" value="AHK22523.1"/>
    <property type="molecule type" value="Genomic_DNA"/>
</dbReference>
<evidence type="ECO:0000256" key="2">
    <source>
        <dbReference type="ARBA" id="ARBA00023002"/>
    </source>
</evidence>
<dbReference type="RefSeq" id="WP_025208813.1">
    <property type="nucleotide sequence ID" value="NZ_CP006932.1"/>
</dbReference>
<dbReference type="PIRSF" id="PIRSF500136">
    <property type="entry name" value="UDP_ManNAc_DH"/>
    <property type="match status" value="1"/>
</dbReference>
<evidence type="ECO:0000256" key="4">
    <source>
        <dbReference type="PIRNR" id="PIRNR000124"/>
    </source>
</evidence>
<dbReference type="GO" id="GO:0051287">
    <property type="term" value="F:NAD binding"/>
    <property type="evidence" value="ECO:0007669"/>
    <property type="project" value="InterPro"/>
</dbReference>
<dbReference type="eggNOG" id="COG1004">
    <property type="taxonomic scope" value="Bacteria"/>
</dbReference>
<dbReference type="HOGENOM" id="CLU_640461_0_0_14"/>
<reference evidence="6 7" key="1">
    <citation type="journal article" date="2014" name="Genome Biol. Evol.">
        <title>Phylogenomics of "Candidatus Hepatoplasma crinochetorum," a Lineage of Mollicutes Associated with Noninsect Arthropods.</title>
        <authorList>
            <person name="Leclercq S."/>
            <person name="Dittmer J."/>
            <person name="Bouchon D."/>
            <person name="Cordaux R."/>
        </authorList>
    </citation>
    <scope>NUCLEOTIDE SEQUENCE [LARGE SCALE GENOMIC DNA]</scope>
    <source>
        <strain evidence="6 7">Av</strain>
    </source>
</reference>
<dbReference type="Pfam" id="PF00984">
    <property type="entry name" value="UDPG_MGDP_dh"/>
    <property type="match status" value="1"/>
</dbReference>
<dbReference type="PANTHER" id="PTHR43750:SF3">
    <property type="entry name" value="UDP-GLUCOSE 6-DEHYDROGENASE TUAD"/>
    <property type="match status" value="1"/>
</dbReference>
<dbReference type="PANTHER" id="PTHR43750">
    <property type="entry name" value="UDP-GLUCOSE 6-DEHYDROGENASE TUAD"/>
    <property type="match status" value="1"/>
</dbReference>
<protein>
    <submittedName>
        <fullName evidence="6">UDP-glucose 6-dehydrogenase ywqF</fullName>
        <ecNumber evidence="6">1.1.1.22</ecNumber>
    </submittedName>
</protein>
<dbReference type="SMART" id="SM00984">
    <property type="entry name" value="UDPG_MGDP_dh_C"/>
    <property type="match status" value="1"/>
</dbReference>
<evidence type="ECO:0000259" key="5">
    <source>
        <dbReference type="SMART" id="SM00984"/>
    </source>
</evidence>
<dbReference type="STRING" id="1427984.X271_00418"/>
<dbReference type="EC" id="1.1.1.22" evidence="6"/>
<feature type="domain" description="UDP-glucose/GDP-mannose dehydrogenase C-terminal" evidence="5">
    <location>
        <begin position="312"/>
        <end position="414"/>
    </location>
</feature>
<dbReference type="InterPro" id="IPR036291">
    <property type="entry name" value="NAD(P)-bd_dom_sf"/>
</dbReference>
<evidence type="ECO:0000256" key="1">
    <source>
        <dbReference type="ARBA" id="ARBA00006601"/>
    </source>
</evidence>
<sequence length="428" mass="50719">MQTNILIIGGGYVGFYTALKLLNNEKIENIDIYDIDQKKINNWKNRKNVINDNYLDNFLNKNPSIFKKLNYINKINYQKYNYFFISLPTNPLISKKKIIFNKEEKYNLHTDLIFKYSENIKKINPNAEIIIRSTINYNDYKKFDKLKLNYWPEFLSQGKDIEKNLNWNKIIFTKNENLKEENLKEIFSEKDFRKLHFLPIKESIIIKIFHNSFDAFSITISNLLANIAENKKLNFSNLTPILNELLAVKPRVKNPGIGYGGSCYPKDSRSLFNLTNSKYDLKLLNNLDKYNLKRRKIYKNYLNEIKISKYILILGISFKGQTNDITDTPTKDLIDYFIRKKYNFKIWEPNLNNLNLNKINKKINSNHLSNNIDNDLKECDLIFIGADWEIFNNFLINKKIINKKIIDLKSYLPITNYNTHFKIGDTIN</sequence>
<dbReference type="AlphaFoldDB" id="W8GG19"/>
<dbReference type="Gene3D" id="3.40.50.720">
    <property type="entry name" value="NAD(P)-binding Rossmann-like Domain"/>
    <property type="match status" value="2"/>
</dbReference>
<dbReference type="KEGG" id="hcr:X271_00418"/>
<accession>W8GG19</accession>
<dbReference type="SUPFAM" id="SSF51735">
    <property type="entry name" value="NAD(P)-binding Rossmann-fold domains"/>
    <property type="match status" value="1"/>
</dbReference>
<keyword evidence="2 6" id="KW-0560">Oxidoreductase</keyword>
<dbReference type="SUPFAM" id="SSF48179">
    <property type="entry name" value="6-phosphogluconate dehydrogenase C-terminal domain-like"/>
    <property type="match status" value="1"/>
</dbReference>
<dbReference type="InterPro" id="IPR001732">
    <property type="entry name" value="UDP-Glc/GDP-Man_DH_N"/>
</dbReference>
<gene>
    <name evidence="6" type="primary">ywqF</name>
    <name evidence="6" type="ORF">X271_00418</name>
</gene>
<evidence type="ECO:0000313" key="7">
    <source>
        <dbReference type="Proteomes" id="UP000019450"/>
    </source>
</evidence>
<dbReference type="Pfam" id="PF03721">
    <property type="entry name" value="UDPG_MGDP_dh_N"/>
    <property type="match status" value="1"/>
</dbReference>
<dbReference type="PIRSF" id="PIRSF000124">
    <property type="entry name" value="UDPglc_GDPman_dh"/>
    <property type="match status" value="1"/>
</dbReference>
<dbReference type="SUPFAM" id="SSF52413">
    <property type="entry name" value="UDP-glucose/GDP-mannose dehydrogenase C-terminal domain"/>
    <property type="match status" value="1"/>
</dbReference>
<keyword evidence="7" id="KW-1185">Reference proteome</keyword>
<dbReference type="InterPro" id="IPR008927">
    <property type="entry name" value="6-PGluconate_DH-like_C_sf"/>
</dbReference>
<dbReference type="InterPro" id="IPR014026">
    <property type="entry name" value="UDP-Glc/GDP-Man_DH_dimer"/>
</dbReference>
<proteinExistence type="inferred from homology"/>
<organism evidence="6 7">
    <name type="scientific">Candidatus Hepatoplasma crinochetorum Av</name>
    <dbReference type="NCBI Taxonomy" id="1427984"/>
    <lineage>
        <taxon>Bacteria</taxon>
        <taxon>Bacillati</taxon>
        <taxon>Mycoplasmatota</taxon>
        <taxon>Mollicutes</taxon>
        <taxon>Candidatus Hepatoplasmataceae</taxon>
        <taxon>Candidatus Hepatoplasma</taxon>
    </lineage>
</organism>
<dbReference type="InterPro" id="IPR036220">
    <property type="entry name" value="UDP-Glc/GDP-Man_DH_C_sf"/>
</dbReference>
<dbReference type="OrthoDB" id="9803238at2"/>
<dbReference type="GO" id="GO:0016628">
    <property type="term" value="F:oxidoreductase activity, acting on the CH-CH group of donors, NAD or NADP as acceptor"/>
    <property type="evidence" value="ECO:0007669"/>
    <property type="project" value="InterPro"/>
</dbReference>
<evidence type="ECO:0000256" key="3">
    <source>
        <dbReference type="ARBA" id="ARBA00023027"/>
    </source>
</evidence>
<dbReference type="InterPro" id="IPR014027">
    <property type="entry name" value="UDP-Glc/GDP-Man_DH_C"/>
</dbReference>
<comment type="similarity">
    <text evidence="1 4">Belongs to the UDP-glucose/GDP-mannose dehydrogenase family.</text>
</comment>
<dbReference type="InterPro" id="IPR028359">
    <property type="entry name" value="UDP_ManNAc/GlcNAc_DH"/>
</dbReference>
<keyword evidence="3" id="KW-0520">NAD</keyword>